<evidence type="ECO:0000313" key="4">
    <source>
        <dbReference type="Proteomes" id="UP000267251"/>
    </source>
</evidence>
<dbReference type="OrthoDB" id="10431076at2759"/>
<evidence type="ECO:0000256" key="1">
    <source>
        <dbReference type="SAM" id="Coils"/>
    </source>
</evidence>
<sequence>MSLTATLRSLFGSQYFWFTAMILPVGGAAGYWLRTREEVTRQADVAKIPLTQEDEERLAEQLMLQRQARRKQLLANRERVQAQIQQLEAKMHGETKD</sequence>
<keyword evidence="2" id="KW-0812">Transmembrane</keyword>
<dbReference type="EMBL" id="KZ987949">
    <property type="protein sequence ID" value="RKP13757.1"/>
    <property type="molecule type" value="Genomic_DNA"/>
</dbReference>
<organism evidence="3 4">
    <name type="scientific">Piptocephalis cylindrospora</name>
    <dbReference type="NCBI Taxonomy" id="1907219"/>
    <lineage>
        <taxon>Eukaryota</taxon>
        <taxon>Fungi</taxon>
        <taxon>Fungi incertae sedis</taxon>
        <taxon>Zoopagomycota</taxon>
        <taxon>Zoopagomycotina</taxon>
        <taxon>Zoopagomycetes</taxon>
        <taxon>Zoopagales</taxon>
        <taxon>Piptocephalidaceae</taxon>
        <taxon>Piptocephalis</taxon>
    </lineage>
</organism>
<feature type="coiled-coil region" evidence="1">
    <location>
        <begin position="70"/>
        <end position="97"/>
    </location>
</feature>
<proteinExistence type="predicted"/>
<accession>A0A4P9Y495</accession>
<name>A0A4P9Y495_9FUNG</name>
<evidence type="ECO:0000313" key="3">
    <source>
        <dbReference type="EMBL" id="RKP13757.1"/>
    </source>
</evidence>
<protein>
    <submittedName>
        <fullName evidence="3">Uncharacterized protein</fullName>
    </submittedName>
</protein>
<keyword evidence="2" id="KW-0472">Membrane</keyword>
<keyword evidence="1" id="KW-0175">Coiled coil</keyword>
<gene>
    <name evidence="3" type="ORF">BJ684DRAFT_19782</name>
</gene>
<reference evidence="4" key="1">
    <citation type="journal article" date="2018" name="Nat. Microbiol.">
        <title>Leveraging single-cell genomics to expand the fungal tree of life.</title>
        <authorList>
            <person name="Ahrendt S.R."/>
            <person name="Quandt C.A."/>
            <person name="Ciobanu D."/>
            <person name="Clum A."/>
            <person name="Salamov A."/>
            <person name="Andreopoulos B."/>
            <person name="Cheng J.F."/>
            <person name="Woyke T."/>
            <person name="Pelin A."/>
            <person name="Henrissat B."/>
            <person name="Reynolds N.K."/>
            <person name="Benny G.L."/>
            <person name="Smith M.E."/>
            <person name="James T.Y."/>
            <person name="Grigoriev I.V."/>
        </authorList>
    </citation>
    <scope>NUCLEOTIDE SEQUENCE [LARGE SCALE GENOMIC DNA]</scope>
</reference>
<keyword evidence="2" id="KW-1133">Transmembrane helix</keyword>
<dbReference type="AlphaFoldDB" id="A0A4P9Y495"/>
<evidence type="ECO:0000256" key="2">
    <source>
        <dbReference type="SAM" id="Phobius"/>
    </source>
</evidence>
<keyword evidence="4" id="KW-1185">Reference proteome</keyword>
<feature type="transmembrane region" description="Helical" evidence="2">
    <location>
        <begin position="15"/>
        <end position="33"/>
    </location>
</feature>
<dbReference type="Proteomes" id="UP000267251">
    <property type="component" value="Unassembled WGS sequence"/>
</dbReference>